<protein>
    <submittedName>
        <fullName evidence="1">Uncharacterized protein</fullName>
    </submittedName>
</protein>
<dbReference type="EMBL" id="WTPW01000828">
    <property type="protein sequence ID" value="KAF0476407.1"/>
    <property type="molecule type" value="Genomic_DNA"/>
</dbReference>
<comment type="caution">
    <text evidence="1">The sequence shown here is derived from an EMBL/GenBank/DDBJ whole genome shotgun (WGS) entry which is preliminary data.</text>
</comment>
<name>A0A8H3XKA2_GIGMA</name>
<proteinExistence type="predicted"/>
<accession>A0A8H3XKA2</accession>
<reference evidence="1 2" key="1">
    <citation type="journal article" date="2019" name="Environ. Microbiol.">
        <title>At the nexus of three kingdoms: the genome of the mycorrhizal fungus Gigaspora margarita provides insights into plant, endobacterial and fungal interactions.</title>
        <authorList>
            <person name="Venice F."/>
            <person name="Ghignone S."/>
            <person name="Salvioli di Fossalunga A."/>
            <person name="Amselem J."/>
            <person name="Novero M."/>
            <person name="Xianan X."/>
            <person name="Sedzielewska Toro K."/>
            <person name="Morin E."/>
            <person name="Lipzen A."/>
            <person name="Grigoriev I.V."/>
            <person name="Henrissat B."/>
            <person name="Martin F.M."/>
            <person name="Bonfante P."/>
        </authorList>
    </citation>
    <scope>NUCLEOTIDE SEQUENCE [LARGE SCALE GENOMIC DNA]</scope>
    <source>
        <strain evidence="1 2">BEG34</strain>
    </source>
</reference>
<keyword evidence="2" id="KW-1185">Reference proteome</keyword>
<evidence type="ECO:0000313" key="1">
    <source>
        <dbReference type="EMBL" id="KAF0476407.1"/>
    </source>
</evidence>
<dbReference type="AlphaFoldDB" id="A0A8H3XKA2"/>
<dbReference type="Proteomes" id="UP000439903">
    <property type="component" value="Unassembled WGS sequence"/>
</dbReference>
<organism evidence="1 2">
    <name type="scientific">Gigaspora margarita</name>
    <dbReference type="NCBI Taxonomy" id="4874"/>
    <lineage>
        <taxon>Eukaryota</taxon>
        <taxon>Fungi</taxon>
        <taxon>Fungi incertae sedis</taxon>
        <taxon>Mucoromycota</taxon>
        <taxon>Glomeromycotina</taxon>
        <taxon>Glomeromycetes</taxon>
        <taxon>Diversisporales</taxon>
        <taxon>Gigasporaceae</taxon>
        <taxon>Gigaspora</taxon>
    </lineage>
</organism>
<gene>
    <name evidence="1" type="ORF">F8M41_024394</name>
</gene>
<sequence length="179" mass="21307">MNADATKRPSAKELCEILDFWMKDDESIKSYEESDEIMIETFWNKFKYNAKQAPDKYIDLRKQWLNLYQMFQVDRHSLKLKEQEFWEIYKLMFKDEESNKLYESSVIKPVTQNAQVNISQLIDGLFLPTPVNSIEISEFDLNKFKSDTNTSANLHKSNFRSTEIYQQELVSSLFLILIF</sequence>
<evidence type="ECO:0000313" key="2">
    <source>
        <dbReference type="Proteomes" id="UP000439903"/>
    </source>
</evidence>